<keyword evidence="1" id="KW-1133">Transmembrane helix</keyword>
<evidence type="ECO:0000313" key="2">
    <source>
        <dbReference type="EMBL" id="MPN06476.1"/>
    </source>
</evidence>
<protein>
    <submittedName>
        <fullName evidence="2">Uncharacterized protein</fullName>
    </submittedName>
</protein>
<sequence>MAKLADSSIAVNSTEANTGRCSAEKDADAAVAKAYFDAHPATTTEEPTTEEPVETGDGLVFVVIALVISASCAVVFSKKRAR</sequence>
<keyword evidence="1" id="KW-0472">Membrane</keyword>
<proteinExistence type="predicted"/>
<reference evidence="2" key="1">
    <citation type="submission" date="2019-08" db="EMBL/GenBank/DDBJ databases">
        <authorList>
            <person name="Kucharzyk K."/>
            <person name="Murdoch R.W."/>
            <person name="Higgins S."/>
            <person name="Loffler F."/>
        </authorList>
    </citation>
    <scope>NUCLEOTIDE SEQUENCE</scope>
</reference>
<organism evidence="2">
    <name type="scientific">bioreactor metagenome</name>
    <dbReference type="NCBI Taxonomy" id="1076179"/>
    <lineage>
        <taxon>unclassified sequences</taxon>
        <taxon>metagenomes</taxon>
        <taxon>ecological metagenomes</taxon>
    </lineage>
</organism>
<evidence type="ECO:0000256" key="1">
    <source>
        <dbReference type="SAM" id="Phobius"/>
    </source>
</evidence>
<dbReference type="AlphaFoldDB" id="A0A645EYH4"/>
<feature type="transmembrane region" description="Helical" evidence="1">
    <location>
        <begin position="58"/>
        <end position="76"/>
    </location>
</feature>
<dbReference type="EMBL" id="VSSQ01052382">
    <property type="protein sequence ID" value="MPN06476.1"/>
    <property type="molecule type" value="Genomic_DNA"/>
</dbReference>
<comment type="caution">
    <text evidence="2">The sequence shown here is derived from an EMBL/GenBank/DDBJ whole genome shotgun (WGS) entry which is preliminary data.</text>
</comment>
<accession>A0A645EYH4</accession>
<keyword evidence="1" id="KW-0812">Transmembrane</keyword>
<name>A0A645EYH4_9ZZZZ</name>
<gene>
    <name evidence="2" type="ORF">SDC9_153732</name>
</gene>